<evidence type="ECO:0000256" key="1">
    <source>
        <dbReference type="SAM" id="Phobius"/>
    </source>
</evidence>
<gene>
    <name evidence="2" type="ORF">ENO77_02485</name>
</gene>
<dbReference type="SUPFAM" id="SSF75217">
    <property type="entry name" value="alpha/beta knot"/>
    <property type="match status" value="1"/>
</dbReference>
<dbReference type="Gene3D" id="3.40.1280.10">
    <property type="match status" value="1"/>
</dbReference>
<proteinExistence type="predicted"/>
<keyword evidence="1" id="KW-0812">Transmembrane</keyword>
<reference evidence="2" key="1">
    <citation type="journal article" date="2020" name="mSystems">
        <title>Genome- and Community-Level Interaction Insights into Carbon Utilization and Element Cycling Functions of Hydrothermarchaeota in Hydrothermal Sediment.</title>
        <authorList>
            <person name="Zhou Z."/>
            <person name="Liu Y."/>
            <person name="Xu W."/>
            <person name="Pan J."/>
            <person name="Luo Z.H."/>
            <person name="Li M."/>
        </authorList>
    </citation>
    <scope>NUCLEOTIDE SEQUENCE [LARGE SCALE GENOMIC DNA]</scope>
    <source>
        <strain evidence="2">SpSt-16</strain>
    </source>
</reference>
<keyword evidence="1" id="KW-0472">Membrane</keyword>
<sequence length="324" mass="36424">MELLLTFNPYSRGACLNNVVKALRDRGFRVDVVYDWELRSVIKVGSDDIYTVLHLISTVMCVSNVYVIYTITGDRSIENITRTCIELVSKMFRGADVYIETRRWDKSYELKSVEVARNVAKEIASLGLAIPSYKGKNVIFIGIDKEFVVIGYADNTVVEMFKRSSIPSEIARNIVAIVDSPQTDYELMDLIQLSRAIGFELRLYKPNQAAMNAVLKILNIKLPENVVIADSLEEALDGIDIAIALSMYSRYNEKTLIELLRNVKEKKIAFVLGNEYKDVSPELREKCDVEIRLGPETGFALRVATALAYALGISLTILAGYIEP</sequence>
<dbReference type="SUPFAM" id="SSF143437">
    <property type="entry name" value="THUMP domain-like"/>
    <property type="match status" value="1"/>
</dbReference>
<dbReference type="AlphaFoldDB" id="A0A7C2V9F4"/>
<evidence type="ECO:0000313" key="2">
    <source>
        <dbReference type="EMBL" id="HEW53026.1"/>
    </source>
</evidence>
<dbReference type="EMBL" id="DSGT01000007">
    <property type="protein sequence ID" value="HEW53026.1"/>
    <property type="molecule type" value="Genomic_DNA"/>
</dbReference>
<dbReference type="Gene3D" id="3.30.2130.30">
    <property type="match status" value="1"/>
</dbReference>
<comment type="caution">
    <text evidence="2">The sequence shown here is derived from an EMBL/GenBank/DDBJ whole genome shotgun (WGS) entry which is preliminary data.</text>
</comment>
<accession>A0A7C2V9F4</accession>
<dbReference type="InterPro" id="IPR029026">
    <property type="entry name" value="tRNA_m1G_MTases_N"/>
</dbReference>
<keyword evidence="1" id="KW-1133">Transmembrane helix</keyword>
<feature type="transmembrane region" description="Helical" evidence="1">
    <location>
        <begin position="299"/>
        <end position="322"/>
    </location>
</feature>
<dbReference type="InterPro" id="IPR029028">
    <property type="entry name" value="Alpha/beta_knot_MTases"/>
</dbReference>
<name>A0A7C2V9F4_9CREN</name>
<organism evidence="2">
    <name type="scientific">Ignisphaera aggregans</name>
    <dbReference type="NCBI Taxonomy" id="334771"/>
    <lineage>
        <taxon>Archaea</taxon>
        <taxon>Thermoproteota</taxon>
        <taxon>Thermoprotei</taxon>
        <taxon>Desulfurococcales</taxon>
        <taxon>Desulfurococcaceae</taxon>
        <taxon>Ignisphaera</taxon>
    </lineage>
</organism>
<protein>
    <submittedName>
        <fullName evidence="2">Uncharacterized protein</fullName>
    </submittedName>
</protein>